<dbReference type="Proteomes" id="UP000598360">
    <property type="component" value="Unassembled WGS sequence"/>
</dbReference>
<proteinExistence type="predicted"/>
<dbReference type="PANTHER" id="PTHR33990">
    <property type="entry name" value="PROTEIN YJDN-RELATED"/>
    <property type="match status" value="1"/>
</dbReference>
<dbReference type="Gene3D" id="3.30.720.110">
    <property type="match status" value="1"/>
</dbReference>
<comment type="caution">
    <text evidence="2">The sequence shown here is derived from an EMBL/GenBank/DDBJ whole genome shotgun (WGS) entry which is preliminary data.</text>
</comment>
<name>A0A929B816_9PSEU</name>
<reference evidence="2" key="1">
    <citation type="submission" date="2020-10" db="EMBL/GenBank/DDBJ databases">
        <title>Diversity and distribution of actinomycetes associated with coral in the coast of Hainan.</title>
        <authorList>
            <person name="Li F."/>
        </authorList>
    </citation>
    <scope>NUCLEOTIDE SEQUENCE</scope>
    <source>
        <strain evidence="2">HNM0983</strain>
    </source>
</reference>
<dbReference type="PIRSF" id="PIRSF021700">
    <property type="entry name" value="3_dmu_93_MTrfase"/>
    <property type="match status" value="1"/>
</dbReference>
<dbReference type="InterPro" id="IPR028973">
    <property type="entry name" value="PhnB-like"/>
</dbReference>
<dbReference type="CDD" id="cd06588">
    <property type="entry name" value="PhnB_like"/>
    <property type="match status" value="1"/>
</dbReference>
<dbReference type="Pfam" id="PF06983">
    <property type="entry name" value="3-dmu-9_3-mt"/>
    <property type="match status" value="1"/>
</dbReference>
<dbReference type="SUPFAM" id="SSF54593">
    <property type="entry name" value="Glyoxalase/Bleomycin resistance protein/Dihydroxybiphenyl dioxygenase"/>
    <property type="match status" value="1"/>
</dbReference>
<gene>
    <name evidence="2" type="ORF">IQ251_05845</name>
</gene>
<feature type="domain" description="PhnB-like" evidence="1">
    <location>
        <begin position="5"/>
        <end position="129"/>
    </location>
</feature>
<sequence length="141" mass="15632">MPEHRIRTFLMFQGGAEEAIQHYTALLPDARIEHIERYGPDGPGAAGSVHRATFTLLGQAFECIDSPISHDFGFTPAISLFVDCADEPEFDQLHRGLVDGGQELMPPDDYGFSRRFVWLVDRHGVSWQINLPHEAGPGTTG</sequence>
<dbReference type="InterPro" id="IPR009725">
    <property type="entry name" value="3_dmu_93_MTrfase"/>
</dbReference>
<organism evidence="2 3">
    <name type="scientific">Saccharopolyspora montiporae</name>
    <dbReference type="NCBI Taxonomy" id="2781240"/>
    <lineage>
        <taxon>Bacteria</taxon>
        <taxon>Bacillati</taxon>
        <taxon>Actinomycetota</taxon>
        <taxon>Actinomycetes</taxon>
        <taxon>Pseudonocardiales</taxon>
        <taxon>Pseudonocardiaceae</taxon>
        <taxon>Saccharopolyspora</taxon>
    </lineage>
</organism>
<evidence type="ECO:0000259" key="1">
    <source>
        <dbReference type="Pfam" id="PF06983"/>
    </source>
</evidence>
<dbReference type="PANTHER" id="PTHR33990:SF4">
    <property type="entry name" value="PHNB-LIKE DOMAIN-CONTAINING PROTEIN"/>
    <property type="match status" value="1"/>
</dbReference>
<protein>
    <submittedName>
        <fullName evidence="2">VOC family protein</fullName>
    </submittedName>
</protein>
<evidence type="ECO:0000313" key="3">
    <source>
        <dbReference type="Proteomes" id="UP000598360"/>
    </source>
</evidence>
<dbReference type="InterPro" id="IPR029068">
    <property type="entry name" value="Glyas_Bleomycin-R_OHBP_Dase"/>
</dbReference>
<dbReference type="EMBL" id="JADEYC010000009">
    <property type="protein sequence ID" value="MBE9373966.1"/>
    <property type="molecule type" value="Genomic_DNA"/>
</dbReference>
<keyword evidence="3" id="KW-1185">Reference proteome</keyword>
<dbReference type="AlphaFoldDB" id="A0A929B816"/>
<dbReference type="Gene3D" id="3.30.720.100">
    <property type="match status" value="1"/>
</dbReference>
<evidence type="ECO:0000313" key="2">
    <source>
        <dbReference type="EMBL" id="MBE9373966.1"/>
    </source>
</evidence>
<accession>A0A929B816</accession>
<dbReference type="RefSeq" id="WP_193927417.1">
    <property type="nucleotide sequence ID" value="NZ_JADEYC010000009.1"/>
</dbReference>